<name>A0A1I1MZ77_9BACT</name>
<evidence type="ECO:0000259" key="1">
    <source>
        <dbReference type="PROSITE" id="PS50930"/>
    </source>
</evidence>
<proteinExistence type="predicted"/>
<dbReference type="PROSITE" id="PS50930">
    <property type="entry name" value="HTH_LYTTR"/>
    <property type="match status" value="1"/>
</dbReference>
<organism evidence="2 3">
    <name type="scientific">Spirosoma endophyticum</name>
    <dbReference type="NCBI Taxonomy" id="662367"/>
    <lineage>
        <taxon>Bacteria</taxon>
        <taxon>Pseudomonadati</taxon>
        <taxon>Bacteroidota</taxon>
        <taxon>Cytophagia</taxon>
        <taxon>Cytophagales</taxon>
        <taxon>Cytophagaceae</taxon>
        <taxon>Spirosoma</taxon>
    </lineage>
</organism>
<dbReference type="EMBL" id="FOLQ01000002">
    <property type="protein sequence ID" value="SFC90711.1"/>
    <property type="molecule type" value="Genomic_DNA"/>
</dbReference>
<dbReference type="STRING" id="662367.SAMN05216167_102783"/>
<reference evidence="2 3" key="1">
    <citation type="submission" date="2016-10" db="EMBL/GenBank/DDBJ databases">
        <authorList>
            <person name="de Groot N.N."/>
        </authorList>
    </citation>
    <scope>NUCLEOTIDE SEQUENCE [LARGE SCALE GENOMIC DNA]</scope>
    <source>
        <strain evidence="2 3">DSM 26130</strain>
    </source>
</reference>
<dbReference type="InterPro" id="IPR007492">
    <property type="entry name" value="LytTR_DNA-bd_dom"/>
</dbReference>
<evidence type="ECO:0000313" key="3">
    <source>
        <dbReference type="Proteomes" id="UP000198598"/>
    </source>
</evidence>
<accession>A0A1I1MZ77</accession>
<dbReference type="Proteomes" id="UP000198598">
    <property type="component" value="Unassembled WGS sequence"/>
</dbReference>
<dbReference type="SMART" id="SM00850">
    <property type="entry name" value="LytTR"/>
    <property type="match status" value="1"/>
</dbReference>
<gene>
    <name evidence="2" type="ORF">SAMN05216167_102783</name>
</gene>
<dbReference type="Pfam" id="PF04397">
    <property type="entry name" value="LytTR"/>
    <property type="match status" value="1"/>
</dbReference>
<keyword evidence="2" id="KW-0238">DNA-binding</keyword>
<dbReference type="AlphaFoldDB" id="A0A1I1MZ77"/>
<dbReference type="OrthoDB" id="965129at2"/>
<sequence>MSKLKLTHNKITPDNQAAIVRISGHSNYSYLHMNDGKVHIFPSSLAQYASRLPDFIRIHKQHLVNPKCIQTVIKIDSRQAYVTLLSGEILPIAKRRINQVLDQMIQELASRKNNSTP</sequence>
<keyword evidence="3" id="KW-1185">Reference proteome</keyword>
<dbReference type="Gene3D" id="2.40.50.1020">
    <property type="entry name" value="LytTr DNA-binding domain"/>
    <property type="match status" value="1"/>
</dbReference>
<evidence type="ECO:0000313" key="2">
    <source>
        <dbReference type="EMBL" id="SFC90711.1"/>
    </source>
</evidence>
<feature type="domain" description="HTH LytTR-type" evidence="1">
    <location>
        <begin position="15"/>
        <end position="106"/>
    </location>
</feature>
<dbReference type="GO" id="GO:0003677">
    <property type="term" value="F:DNA binding"/>
    <property type="evidence" value="ECO:0007669"/>
    <property type="project" value="UniProtKB-KW"/>
</dbReference>
<protein>
    <submittedName>
        <fullName evidence="2">LytTr DNA-binding domain-containing protein</fullName>
    </submittedName>
</protein>
<dbReference type="RefSeq" id="WP_093824983.1">
    <property type="nucleotide sequence ID" value="NZ_FOLQ01000002.1"/>
</dbReference>